<protein>
    <submittedName>
        <fullName evidence="1">Uncharacterized protein</fullName>
    </submittedName>
</protein>
<evidence type="ECO:0000313" key="2">
    <source>
        <dbReference type="Proteomes" id="UP001055879"/>
    </source>
</evidence>
<reference evidence="1 2" key="2">
    <citation type="journal article" date="2022" name="Mol. Ecol. Resour.">
        <title>The genomes of chicory, endive, great burdock and yacon provide insights into Asteraceae paleo-polyploidization history and plant inulin production.</title>
        <authorList>
            <person name="Fan W."/>
            <person name="Wang S."/>
            <person name="Wang H."/>
            <person name="Wang A."/>
            <person name="Jiang F."/>
            <person name="Liu H."/>
            <person name="Zhao H."/>
            <person name="Xu D."/>
            <person name="Zhang Y."/>
        </authorList>
    </citation>
    <scope>NUCLEOTIDE SEQUENCE [LARGE SCALE GENOMIC DNA]</scope>
    <source>
        <strain evidence="2">cv. Niubang</strain>
    </source>
</reference>
<keyword evidence="2" id="KW-1185">Reference proteome</keyword>
<comment type="caution">
    <text evidence="1">The sequence shown here is derived from an EMBL/GenBank/DDBJ whole genome shotgun (WGS) entry which is preliminary data.</text>
</comment>
<organism evidence="1 2">
    <name type="scientific">Arctium lappa</name>
    <name type="common">Greater burdock</name>
    <name type="synonym">Lappa major</name>
    <dbReference type="NCBI Taxonomy" id="4217"/>
    <lineage>
        <taxon>Eukaryota</taxon>
        <taxon>Viridiplantae</taxon>
        <taxon>Streptophyta</taxon>
        <taxon>Embryophyta</taxon>
        <taxon>Tracheophyta</taxon>
        <taxon>Spermatophyta</taxon>
        <taxon>Magnoliopsida</taxon>
        <taxon>eudicotyledons</taxon>
        <taxon>Gunneridae</taxon>
        <taxon>Pentapetalae</taxon>
        <taxon>asterids</taxon>
        <taxon>campanulids</taxon>
        <taxon>Asterales</taxon>
        <taxon>Asteraceae</taxon>
        <taxon>Carduoideae</taxon>
        <taxon>Cardueae</taxon>
        <taxon>Arctiinae</taxon>
        <taxon>Arctium</taxon>
    </lineage>
</organism>
<dbReference type="Proteomes" id="UP001055879">
    <property type="component" value="Linkage Group LG07"/>
</dbReference>
<reference evidence="2" key="1">
    <citation type="journal article" date="2022" name="Mol. Ecol. Resour.">
        <title>The genomes of chicory, endive, great burdock and yacon provide insights into Asteraceae palaeo-polyploidization history and plant inulin production.</title>
        <authorList>
            <person name="Fan W."/>
            <person name="Wang S."/>
            <person name="Wang H."/>
            <person name="Wang A."/>
            <person name="Jiang F."/>
            <person name="Liu H."/>
            <person name="Zhao H."/>
            <person name="Xu D."/>
            <person name="Zhang Y."/>
        </authorList>
    </citation>
    <scope>NUCLEOTIDE SEQUENCE [LARGE SCALE GENOMIC DNA]</scope>
    <source>
        <strain evidence="2">cv. Niubang</strain>
    </source>
</reference>
<sequence>MIEKANKLCKDLQNVLLPPSTIEKDGGDFLKQKEDNLGVGGELKNLKMRTGIKGLELMLKIIVGVAVVSFKGYKTLVLRQHQVPSTLIDETTLTRLPPSAAERHRRSPLSFQVHPCRHLAVLKFYFLLQTTSCFHKSLQMCYF</sequence>
<gene>
    <name evidence="1" type="ORF">L6452_21703</name>
</gene>
<proteinExistence type="predicted"/>
<dbReference type="EMBL" id="CM042053">
    <property type="protein sequence ID" value="KAI3714744.1"/>
    <property type="molecule type" value="Genomic_DNA"/>
</dbReference>
<accession>A0ACB9AYL4</accession>
<evidence type="ECO:0000313" key="1">
    <source>
        <dbReference type="EMBL" id="KAI3714744.1"/>
    </source>
</evidence>
<name>A0ACB9AYL4_ARCLA</name>